<dbReference type="Proteomes" id="UP000554482">
    <property type="component" value="Unassembled WGS sequence"/>
</dbReference>
<sequence length="88" mass="10571">MHRIGSSRSCWGTIVPEYSEPPFDHVYIIYETEQEEAHEIMEIPESFYFEIDRMDDKLRANEGLDWKKLFITYLVHRLLPEITSSHPR</sequence>
<keyword evidence="2" id="KW-1185">Reference proteome</keyword>
<evidence type="ECO:0000313" key="1">
    <source>
        <dbReference type="EMBL" id="KAF5205584.1"/>
    </source>
</evidence>
<comment type="caution">
    <text evidence="1">The sequence shown here is derived from an EMBL/GenBank/DDBJ whole genome shotgun (WGS) entry which is preliminary data.</text>
</comment>
<accession>A0A7J6X7A8</accession>
<gene>
    <name evidence="1" type="ORF">FRX31_004828</name>
</gene>
<name>A0A7J6X7A8_THATH</name>
<proteinExistence type="predicted"/>
<evidence type="ECO:0000313" key="2">
    <source>
        <dbReference type="Proteomes" id="UP000554482"/>
    </source>
</evidence>
<reference evidence="1 2" key="1">
    <citation type="submission" date="2020-06" db="EMBL/GenBank/DDBJ databases">
        <title>Transcriptomic and genomic resources for Thalictrum thalictroides and T. hernandezii: Facilitating candidate gene discovery in an emerging model plant lineage.</title>
        <authorList>
            <person name="Arias T."/>
            <person name="Riano-Pachon D.M."/>
            <person name="Di Stilio V.S."/>
        </authorList>
    </citation>
    <scope>NUCLEOTIDE SEQUENCE [LARGE SCALE GENOMIC DNA]</scope>
    <source>
        <strain evidence="2">cv. WT478/WT964</strain>
        <tissue evidence="1">Leaves</tissue>
    </source>
</reference>
<dbReference type="EMBL" id="JABWDY010003873">
    <property type="protein sequence ID" value="KAF5205584.1"/>
    <property type="molecule type" value="Genomic_DNA"/>
</dbReference>
<dbReference type="AlphaFoldDB" id="A0A7J6X7A8"/>
<organism evidence="1 2">
    <name type="scientific">Thalictrum thalictroides</name>
    <name type="common">Rue-anemone</name>
    <name type="synonym">Anemone thalictroides</name>
    <dbReference type="NCBI Taxonomy" id="46969"/>
    <lineage>
        <taxon>Eukaryota</taxon>
        <taxon>Viridiplantae</taxon>
        <taxon>Streptophyta</taxon>
        <taxon>Embryophyta</taxon>
        <taxon>Tracheophyta</taxon>
        <taxon>Spermatophyta</taxon>
        <taxon>Magnoliopsida</taxon>
        <taxon>Ranunculales</taxon>
        <taxon>Ranunculaceae</taxon>
        <taxon>Thalictroideae</taxon>
        <taxon>Thalictrum</taxon>
    </lineage>
</organism>
<protein>
    <submittedName>
        <fullName evidence="1">Uncharacterized protein</fullName>
    </submittedName>
</protein>